<dbReference type="NCBIfam" id="NF008602">
    <property type="entry name" value="PRK11570.1"/>
    <property type="match status" value="1"/>
</dbReference>
<reference evidence="8" key="1">
    <citation type="submission" date="2017-02" db="EMBL/GenBank/DDBJ databases">
        <title>Draft Genome Sequence of the Salt Water Bacterium Oceanospirillum linum ATCC 11336.</title>
        <authorList>
            <person name="Trachtenberg A.M."/>
            <person name="Carney J.G."/>
            <person name="Linnane J.D."/>
            <person name="Rheaume B.A."/>
            <person name="Pitts N.L."/>
            <person name="Mykles D.L."/>
            <person name="Maclea K.S."/>
        </authorList>
    </citation>
    <scope>NUCLEOTIDE SEQUENCE [LARGE SCALE GENOMIC DNA]</scope>
    <source>
        <strain evidence="8">ATCC 11336</strain>
    </source>
</reference>
<comment type="catalytic activity">
    <reaction evidence="1 5 6">
        <text>[protein]-peptidylproline (omega=180) = [protein]-peptidylproline (omega=0)</text>
        <dbReference type="Rhea" id="RHEA:16237"/>
        <dbReference type="Rhea" id="RHEA-COMP:10747"/>
        <dbReference type="Rhea" id="RHEA-COMP:10748"/>
        <dbReference type="ChEBI" id="CHEBI:83833"/>
        <dbReference type="ChEBI" id="CHEBI:83834"/>
        <dbReference type="EC" id="5.2.1.8"/>
    </reaction>
</comment>
<keyword evidence="9" id="KW-1185">Reference proteome</keyword>
<organism evidence="8 9">
    <name type="scientific">Oceanospirillum linum</name>
    <dbReference type="NCBI Taxonomy" id="966"/>
    <lineage>
        <taxon>Bacteria</taxon>
        <taxon>Pseudomonadati</taxon>
        <taxon>Pseudomonadota</taxon>
        <taxon>Gammaproteobacteria</taxon>
        <taxon>Oceanospirillales</taxon>
        <taxon>Oceanospirillaceae</taxon>
        <taxon>Oceanospirillum</taxon>
    </lineage>
</organism>
<dbReference type="InterPro" id="IPR001179">
    <property type="entry name" value="PPIase_FKBP_dom"/>
</dbReference>
<dbReference type="Gene3D" id="3.10.50.40">
    <property type="match status" value="1"/>
</dbReference>
<dbReference type="PANTHER" id="PTHR43811">
    <property type="entry name" value="FKBP-TYPE PEPTIDYL-PROLYL CIS-TRANS ISOMERASE FKPA"/>
    <property type="match status" value="1"/>
</dbReference>
<comment type="caution">
    <text evidence="8">The sequence shown here is derived from an EMBL/GenBank/DDBJ whole genome shotgun (WGS) entry which is preliminary data.</text>
</comment>
<proteinExistence type="inferred from homology"/>
<dbReference type="EC" id="5.2.1.8" evidence="6"/>
<dbReference type="PANTHER" id="PTHR43811:SF23">
    <property type="entry name" value="FKBP-TYPE 22 KDA PEPTIDYL-PROLYL CIS-TRANS ISOMERASE"/>
    <property type="match status" value="1"/>
</dbReference>
<evidence type="ECO:0000313" key="8">
    <source>
        <dbReference type="EMBL" id="OOV87985.1"/>
    </source>
</evidence>
<gene>
    <name evidence="8" type="ORF">BTA35_0200010</name>
</gene>
<dbReference type="STRING" id="966.BTA35_0200010"/>
<protein>
    <recommendedName>
        <fullName evidence="6">Peptidyl-prolyl cis-trans isomerase</fullName>
        <ecNumber evidence="6">5.2.1.8</ecNumber>
    </recommendedName>
</protein>
<dbReference type="Pfam" id="PF00254">
    <property type="entry name" value="FKBP_C"/>
    <property type="match status" value="1"/>
</dbReference>
<evidence type="ECO:0000256" key="2">
    <source>
        <dbReference type="ARBA" id="ARBA00006577"/>
    </source>
</evidence>
<dbReference type="FunFam" id="3.10.50.40:FF:000004">
    <property type="entry name" value="Peptidyl-prolyl cis-trans isomerase"/>
    <property type="match status" value="1"/>
</dbReference>
<comment type="similarity">
    <text evidence="2 6">Belongs to the FKBP-type PPIase family.</text>
</comment>
<keyword evidence="3 5" id="KW-0697">Rotamase</keyword>
<evidence type="ECO:0000259" key="7">
    <source>
        <dbReference type="PROSITE" id="PS50059"/>
    </source>
</evidence>
<dbReference type="RefSeq" id="WP_077242395.1">
    <property type="nucleotide sequence ID" value="NZ_FXTS01000001.1"/>
</dbReference>
<dbReference type="InterPro" id="IPR036944">
    <property type="entry name" value="PPIase_FKBP_N_sf"/>
</dbReference>
<evidence type="ECO:0000256" key="5">
    <source>
        <dbReference type="PROSITE-ProRule" id="PRU00277"/>
    </source>
</evidence>
<dbReference type="GO" id="GO:0006457">
    <property type="term" value="P:protein folding"/>
    <property type="evidence" value="ECO:0007669"/>
    <property type="project" value="InterPro"/>
</dbReference>
<dbReference type="Gene3D" id="1.10.287.460">
    <property type="entry name" value="Peptidyl-prolyl cis-trans isomerase, FKBP-type, N-terminal domain"/>
    <property type="match status" value="1"/>
</dbReference>
<accession>A0A1T1HDT4</accession>
<dbReference type="EMBL" id="MTSD02000001">
    <property type="protein sequence ID" value="OOV87985.1"/>
    <property type="molecule type" value="Genomic_DNA"/>
</dbReference>
<dbReference type="Proteomes" id="UP000190064">
    <property type="component" value="Unassembled WGS sequence"/>
</dbReference>
<dbReference type="PROSITE" id="PS50059">
    <property type="entry name" value="FKBP_PPIASE"/>
    <property type="match status" value="1"/>
</dbReference>
<evidence type="ECO:0000256" key="1">
    <source>
        <dbReference type="ARBA" id="ARBA00000971"/>
    </source>
</evidence>
<evidence type="ECO:0000313" key="9">
    <source>
        <dbReference type="Proteomes" id="UP000190064"/>
    </source>
</evidence>
<evidence type="ECO:0000256" key="6">
    <source>
        <dbReference type="RuleBase" id="RU003915"/>
    </source>
</evidence>
<dbReference type="GO" id="GO:0003755">
    <property type="term" value="F:peptidyl-prolyl cis-trans isomerase activity"/>
    <property type="evidence" value="ECO:0007669"/>
    <property type="project" value="UniProtKB-UniRule"/>
</dbReference>
<sequence>MSELNTVEAKVGYGIGRQMGEQLASSGIEGLGLDQVVLGLREAYEGKESQLSDMELHEAFDVIQQRLAEKQKEAHKETVEAGENYLADNAKKEGVTITESGLQYEVLTVGEGEKPAATDKVRVHYHGELINGEVFDSSVVRDQPAEFPVNGVIAGWVEALQLMPVGSKWRLTIPQNLAYGERGAGAIPPYSVLVFEVELLAIL</sequence>
<dbReference type="Pfam" id="PF01346">
    <property type="entry name" value="FKBP_N"/>
    <property type="match status" value="1"/>
</dbReference>
<dbReference type="AlphaFoldDB" id="A0A1T1HDT4"/>
<name>A0A1T1HDT4_OCELI</name>
<evidence type="ECO:0000256" key="3">
    <source>
        <dbReference type="ARBA" id="ARBA00023110"/>
    </source>
</evidence>
<dbReference type="InterPro" id="IPR000774">
    <property type="entry name" value="PPIase_FKBP_N"/>
</dbReference>
<evidence type="ECO:0000256" key="4">
    <source>
        <dbReference type="ARBA" id="ARBA00023235"/>
    </source>
</evidence>
<feature type="domain" description="PPIase FKBP-type" evidence="7">
    <location>
        <begin position="118"/>
        <end position="203"/>
    </location>
</feature>
<dbReference type="SUPFAM" id="SSF54534">
    <property type="entry name" value="FKBP-like"/>
    <property type="match status" value="1"/>
</dbReference>
<dbReference type="InterPro" id="IPR046357">
    <property type="entry name" value="PPIase_dom_sf"/>
</dbReference>
<keyword evidence="4 5" id="KW-0413">Isomerase</keyword>